<dbReference type="AlphaFoldDB" id="A0A930N135"/>
<proteinExistence type="predicted"/>
<protein>
    <submittedName>
        <fullName evidence="2">Uncharacterized protein</fullName>
    </submittedName>
</protein>
<comment type="caution">
    <text evidence="2">The sequence shown here is derived from an EMBL/GenBank/DDBJ whole genome shotgun (WGS) entry which is preliminary data.</text>
</comment>
<dbReference type="Proteomes" id="UP000771736">
    <property type="component" value="Unassembled WGS sequence"/>
</dbReference>
<sequence>MTPVSIKNLRLRRTRHSTICEAISATMLLIPWILTIIDLIHNRGNVLLIILLSVLTYCVFIIHKISYRPGKEWPQQSFPITSVRQAITAGKFLRYIAIEAAFFPFYMTIDKVTHISQKLPDSIVRIGSVSNMLLTYNIGSSKIRAIKKKEELEQEKKKAAK</sequence>
<feature type="transmembrane region" description="Helical" evidence="1">
    <location>
        <begin position="46"/>
        <end position="63"/>
    </location>
</feature>
<keyword evidence="1" id="KW-0812">Transmembrane</keyword>
<dbReference type="EMBL" id="JABZSJ010000020">
    <property type="protein sequence ID" value="MBF1384207.1"/>
    <property type="molecule type" value="Genomic_DNA"/>
</dbReference>
<name>A0A930N135_9BACT</name>
<evidence type="ECO:0000313" key="2">
    <source>
        <dbReference type="EMBL" id="MBF1384207.1"/>
    </source>
</evidence>
<evidence type="ECO:0000256" key="1">
    <source>
        <dbReference type="SAM" id="Phobius"/>
    </source>
</evidence>
<gene>
    <name evidence="2" type="ORF">HXN26_05045</name>
</gene>
<keyword evidence="1" id="KW-0472">Membrane</keyword>
<accession>A0A930N135</accession>
<organism evidence="2 3">
    <name type="scientific">Prevotella aurantiaca</name>
    <dbReference type="NCBI Taxonomy" id="596085"/>
    <lineage>
        <taxon>Bacteria</taxon>
        <taxon>Pseudomonadati</taxon>
        <taxon>Bacteroidota</taxon>
        <taxon>Bacteroidia</taxon>
        <taxon>Bacteroidales</taxon>
        <taxon>Prevotellaceae</taxon>
        <taxon>Prevotella</taxon>
    </lineage>
</organism>
<keyword evidence="1" id="KW-1133">Transmembrane helix</keyword>
<feature type="transmembrane region" description="Helical" evidence="1">
    <location>
        <begin position="20"/>
        <end position="40"/>
    </location>
</feature>
<evidence type="ECO:0000313" key="3">
    <source>
        <dbReference type="Proteomes" id="UP000771736"/>
    </source>
</evidence>
<dbReference type="RefSeq" id="WP_273159279.1">
    <property type="nucleotide sequence ID" value="NZ_JABZSJ010000020.1"/>
</dbReference>
<reference evidence="2" key="1">
    <citation type="submission" date="2020-04" db="EMBL/GenBank/DDBJ databases">
        <title>Deep metagenomics examines the oral microbiome during advanced dental caries in children, revealing novel taxa and co-occurrences with host molecules.</title>
        <authorList>
            <person name="Baker J.L."/>
            <person name="Morton J.T."/>
            <person name="Dinis M."/>
            <person name="Alvarez R."/>
            <person name="Tran N.C."/>
            <person name="Knight R."/>
            <person name="Edlund A."/>
        </authorList>
    </citation>
    <scope>NUCLEOTIDE SEQUENCE</scope>
    <source>
        <strain evidence="2">JCVI_44_bin.5</strain>
    </source>
</reference>